<dbReference type="EMBL" id="CP020919">
    <property type="protein sequence ID" value="AWG25595.1"/>
    <property type="molecule type" value="Genomic_DNA"/>
</dbReference>
<sequence>MKKNIALAFLSFLMYSCATYDLATVNEDTKIYSSRDNGLSEITVIPKDSYIYVKGSKAYKKVKSGIYEGWAYNPVYTSIASGVTTTTHTTLTTTTKSSSSSSTSSSQTKSDTPSAGKSVHVKGYTRKDGTYVKPHTRSSPGRRR</sequence>
<dbReference type="Proteomes" id="UP000244677">
    <property type="component" value="Chromosome"/>
</dbReference>
<evidence type="ECO:0000313" key="3">
    <source>
        <dbReference type="EMBL" id="AWG25595.1"/>
    </source>
</evidence>
<keyword evidence="4" id="KW-1185">Reference proteome</keyword>
<feature type="chain" id="PRO_5015453053" description="SH3b domain-containing protein" evidence="2">
    <location>
        <begin position="24"/>
        <end position="144"/>
    </location>
</feature>
<gene>
    <name evidence="3" type="ORF">FK004_10315</name>
</gene>
<evidence type="ECO:0000313" key="4">
    <source>
        <dbReference type="Proteomes" id="UP000244677"/>
    </source>
</evidence>
<feature type="compositionally biased region" description="Low complexity" evidence="1">
    <location>
        <begin position="87"/>
        <end position="114"/>
    </location>
</feature>
<accession>A0A2S1LPB6</accession>
<evidence type="ECO:0000256" key="1">
    <source>
        <dbReference type="SAM" id="MobiDB-lite"/>
    </source>
</evidence>
<feature type="signal peptide" evidence="2">
    <location>
        <begin position="1"/>
        <end position="23"/>
    </location>
</feature>
<protein>
    <recommendedName>
        <fullName evidence="5">SH3b domain-containing protein</fullName>
    </recommendedName>
</protein>
<reference evidence="3 4" key="1">
    <citation type="submission" date="2017-04" db="EMBL/GenBank/DDBJ databases">
        <title>Complete genome sequence of Flavobacterium kingsejong AJ004.</title>
        <authorList>
            <person name="Lee P.C."/>
        </authorList>
    </citation>
    <scope>NUCLEOTIDE SEQUENCE [LARGE SCALE GENOMIC DNA]</scope>
    <source>
        <strain evidence="3 4">AJ004</strain>
    </source>
</reference>
<name>A0A2S1LPB6_9FLAO</name>
<keyword evidence="2" id="KW-0732">Signal</keyword>
<dbReference type="PROSITE" id="PS51257">
    <property type="entry name" value="PROKAR_LIPOPROTEIN"/>
    <property type="match status" value="1"/>
</dbReference>
<dbReference type="AlphaFoldDB" id="A0A2S1LPB6"/>
<evidence type="ECO:0008006" key="5">
    <source>
        <dbReference type="Google" id="ProtNLM"/>
    </source>
</evidence>
<proteinExistence type="predicted"/>
<dbReference type="RefSeq" id="WP_108737171.1">
    <property type="nucleotide sequence ID" value="NZ_CP020919.1"/>
</dbReference>
<feature type="region of interest" description="Disordered" evidence="1">
    <location>
        <begin position="87"/>
        <end position="144"/>
    </location>
</feature>
<organism evidence="3 4">
    <name type="scientific">Flavobacterium kingsejongi</name>
    <dbReference type="NCBI Taxonomy" id="1678728"/>
    <lineage>
        <taxon>Bacteria</taxon>
        <taxon>Pseudomonadati</taxon>
        <taxon>Bacteroidota</taxon>
        <taxon>Flavobacteriia</taxon>
        <taxon>Flavobacteriales</taxon>
        <taxon>Flavobacteriaceae</taxon>
        <taxon>Flavobacterium</taxon>
    </lineage>
</organism>
<dbReference type="OrthoDB" id="1100194at2"/>
<feature type="compositionally biased region" description="Basic residues" evidence="1">
    <location>
        <begin position="134"/>
        <end position="144"/>
    </location>
</feature>
<evidence type="ECO:0000256" key="2">
    <source>
        <dbReference type="SAM" id="SignalP"/>
    </source>
</evidence>
<dbReference type="KEGG" id="fki:FK004_10315"/>